<feature type="compositionally biased region" description="Low complexity" evidence="4">
    <location>
        <begin position="834"/>
        <end position="858"/>
    </location>
</feature>
<comment type="caution">
    <text evidence="7">The sequence shown here is derived from an EMBL/GenBank/DDBJ whole genome shotgun (WGS) entry which is preliminary data.</text>
</comment>
<feature type="domain" description="Tyrosine specific protein phosphatases" evidence="6">
    <location>
        <begin position="740"/>
        <end position="797"/>
    </location>
</feature>
<evidence type="ECO:0000313" key="7">
    <source>
        <dbReference type="EMBL" id="KAI9632336.1"/>
    </source>
</evidence>
<gene>
    <name evidence="7" type="ORF">MKK02DRAFT_35321</name>
</gene>
<dbReference type="EMBL" id="JAKWFO010000014">
    <property type="protein sequence ID" value="KAI9632336.1"/>
    <property type="molecule type" value="Genomic_DNA"/>
</dbReference>
<dbReference type="PROSITE" id="PS00383">
    <property type="entry name" value="TYR_PHOSPHATASE_1"/>
    <property type="match status" value="1"/>
</dbReference>
<feature type="region of interest" description="Disordered" evidence="4">
    <location>
        <begin position="830"/>
        <end position="858"/>
    </location>
</feature>
<keyword evidence="2" id="KW-0904">Protein phosphatase</keyword>
<dbReference type="InterPro" id="IPR053239">
    <property type="entry name" value="Dual_spec_PTase"/>
</dbReference>
<feature type="compositionally biased region" description="Low complexity" evidence="4">
    <location>
        <begin position="1"/>
        <end position="46"/>
    </location>
</feature>
<dbReference type="RefSeq" id="XP_052942113.1">
    <property type="nucleotide sequence ID" value="XM_053089147.1"/>
</dbReference>
<dbReference type="PROSITE" id="PS50056">
    <property type="entry name" value="TYR_PHOSPHATASE_2"/>
    <property type="match status" value="2"/>
</dbReference>
<evidence type="ECO:0000259" key="5">
    <source>
        <dbReference type="PROSITE" id="PS50054"/>
    </source>
</evidence>
<dbReference type="SMART" id="SM00195">
    <property type="entry name" value="DSPc"/>
    <property type="match status" value="1"/>
</dbReference>
<keyword evidence="1" id="KW-0378">Hydrolase</keyword>
<evidence type="ECO:0000256" key="2">
    <source>
        <dbReference type="ARBA" id="ARBA00022912"/>
    </source>
</evidence>
<dbReference type="InterPro" id="IPR000387">
    <property type="entry name" value="Tyr_Pase_dom"/>
</dbReference>
<dbReference type="GO" id="GO:0008138">
    <property type="term" value="F:protein tyrosine/serine/threonine phosphatase activity"/>
    <property type="evidence" value="ECO:0007669"/>
    <property type="project" value="InterPro"/>
</dbReference>
<feature type="region of interest" description="Disordered" evidence="4">
    <location>
        <begin position="379"/>
        <end position="420"/>
    </location>
</feature>
<feature type="compositionally biased region" description="Polar residues" evidence="4">
    <location>
        <begin position="681"/>
        <end position="700"/>
    </location>
</feature>
<dbReference type="PROSITE" id="PS50054">
    <property type="entry name" value="TYR_PHOSPHATASE_DUAL"/>
    <property type="match status" value="1"/>
</dbReference>
<dbReference type="Pfam" id="PF00782">
    <property type="entry name" value="DSPc"/>
    <property type="match status" value="2"/>
</dbReference>
<feature type="region of interest" description="Disordered" evidence="4">
    <location>
        <begin position="288"/>
        <end position="360"/>
    </location>
</feature>
<dbReference type="InterPro" id="IPR020422">
    <property type="entry name" value="TYR_PHOSPHATASE_DUAL_dom"/>
</dbReference>
<sequence length="1156" mass="127404">MSLMLPLPAPMSHSSPPLHPRSSPHTPTRSSPTSPRLSRPSTPPSLKDFQGNVLSTGQPISAPTTPVTPTHFFHLEPGTSHMERCRSSEAGLGSQKVTTAPVGDGRDGRRRDVKATSLLFKTVPSKEQIQDLENGETYHLGAPVPIARVESRSLPEVDPVEDDKMDIDLDDQPDLLSEEAVAEKMAAMQEEAPQVWGMPKWGCEEDRNEVRKGVRLLGMEELPALVGQHNMMDVPSQILFPWLHGISDDGQKGQDMAAFFGRSPPFAPPPYRGLCLLLAPAHPLDSRPTFPRPSAMRLPSQRYHSSSTDNEHDYREPRERSETMSTSSESYGSSNETDMTSPSISEFQPKTPDSPVRLPPAMEPEIVISEDDVQMHPCESKRVSGVAKSQGLDQENHPLPCPPSLGHSEEESSSSSASASAEELGPSCLFANALHAQDIFNFPAFSTEAYKGEATFRRPRLPHHINLRNLNIQQIKYATISDIILYAKGGAGAGVIQIAEMIAEAQEEMYQSRMKEYYEHQREAGRGEGASEPVRYGVWVLLEPFEQVEKFAPHLVNLDSCGNTTAHSVLTDLFEREGLESRAMTKACEVVEGFWVGNHSDVPGPEDGDGGSSINFDLCLRASELLDMPSSSMLTSAYRQLADLDKRRKAEGSFTQSSWVASPATIALRNLLSPSGAATPVSDTGSKRASSPADDTTPTKNPRKSRAAVPVEPVHLDCAGSCRTITGQLRNLGTMTDRVVELVYFLRKIVEGRDKSRVKRRVLVHCQDGYTESSIIVLAYIMSSLSISLPEAYLHLQLNAKRSFFLYPSDKPLLRRVDARLTADRKAQALKLVSSPSPSSSSTSLASAPSPTTSSPISSRWKAWGFGVKDSVSTSTTTTATAVAVSSASSDHQQTVDVARQMLLTEEKGGSKESQDAKVWFEDKRFDGFPSRIMDFLYLGNLQLTISEHAGNAAMLHAIGITHVVSVGESLITCPTDFDPMYGQIGSNTLSAEHAAGRIKVLDLTDIRDDGNDPLRPLIARACTWIEEARQSGGTVLVHCRVGVSRSASIVMAYMMQHRKMGLMDAYLLTRARRLNVLIQPNLRFFHELFGWEVELAKAEEKICQMKKDELERNGLKDEGELEALRKAEEGRRRIYYSWPSFCRDLHCLNRRFLCN</sequence>
<feature type="region of interest" description="Disordered" evidence="4">
    <location>
        <begin position="1"/>
        <end position="70"/>
    </location>
</feature>
<keyword evidence="8" id="KW-1185">Reference proteome</keyword>
<dbReference type="InterPro" id="IPR000340">
    <property type="entry name" value="Dual-sp_phosphatase_cat-dom"/>
</dbReference>
<evidence type="ECO:0000256" key="1">
    <source>
        <dbReference type="ARBA" id="ARBA00022801"/>
    </source>
</evidence>
<evidence type="ECO:0000259" key="6">
    <source>
        <dbReference type="PROSITE" id="PS50056"/>
    </source>
</evidence>
<name>A0AA38H494_9TREE</name>
<dbReference type="PANTHER" id="PTHR47550:SF1">
    <property type="entry name" value="DUAL SPECIFICITY PROTEIN PHOSPHATASE PPS1"/>
    <property type="match status" value="1"/>
</dbReference>
<evidence type="ECO:0000256" key="4">
    <source>
        <dbReference type="SAM" id="MobiDB-lite"/>
    </source>
</evidence>
<reference evidence="7" key="1">
    <citation type="journal article" date="2022" name="G3 (Bethesda)">
        <title>High quality genome of the basidiomycete yeast Dioszegia hungarica PDD-24b-2 isolated from cloud water.</title>
        <authorList>
            <person name="Jarrige D."/>
            <person name="Haridas S."/>
            <person name="Bleykasten-Grosshans C."/>
            <person name="Joly M."/>
            <person name="Nadalig T."/>
            <person name="Sancelme M."/>
            <person name="Vuilleumier S."/>
            <person name="Grigoriev I.V."/>
            <person name="Amato P."/>
            <person name="Bringel F."/>
        </authorList>
    </citation>
    <scope>NUCLEOTIDE SEQUENCE</scope>
    <source>
        <strain evidence="7">PDD-24b-2</strain>
    </source>
</reference>
<feature type="region of interest" description="Disordered" evidence="4">
    <location>
        <begin position="88"/>
        <end position="109"/>
    </location>
</feature>
<dbReference type="GeneID" id="77728352"/>
<evidence type="ECO:0000256" key="3">
    <source>
        <dbReference type="SAM" id="Coils"/>
    </source>
</evidence>
<feature type="compositionally biased region" description="Polar residues" evidence="4">
    <location>
        <begin position="338"/>
        <end position="348"/>
    </location>
</feature>
<feature type="domain" description="Tyrosine specific protein phosphatases" evidence="6">
    <location>
        <begin position="1016"/>
        <end position="1085"/>
    </location>
</feature>
<evidence type="ECO:0000313" key="8">
    <source>
        <dbReference type="Proteomes" id="UP001164286"/>
    </source>
</evidence>
<feature type="domain" description="Tyrosine-protein phosphatase" evidence="5">
    <location>
        <begin position="929"/>
        <end position="1098"/>
    </location>
</feature>
<dbReference type="GO" id="GO:0033260">
    <property type="term" value="P:nuclear DNA replication"/>
    <property type="evidence" value="ECO:0007669"/>
    <property type="project" value="InterPro"/>
</dbReference>
<dbReference type="InterPro" id="IPR029021">
    <property type="entry name" value="Prot-tyrosine_phosphatase-like"/>
</dbReference>
<feature type="region of interest" description="Disordered" evidence="4">
    <location>
        <begin position="676"/>
        <end position="709"/>
    </location>
</feature>
<dbReference type="CDD" id="cd14516">
    <property type="entry name" value="DSP_fungal_PPS1"/>
    <property type="match status" value="1"/>
</dbReference>
<keyword evidence="3" id="KW-0175">Coiled coil</keyword>
<feature type="compositionally biased region" description="Polar residues" evidence="4">
    <location>
        <begin position="52"/>
        <end position="62"/>
    </location>
</feature>
<dbReference type="Proteomes" id="UP001164286">
    <property type="component" value="Unassembled WGS sequence"/>
</dbReference>
<dbReference type="AlphaFoldDB" id="A0AA38H494"/>
<protein>
    <submittedName>
        <fullName evidence="7">Protein tyrosine/threonine phosphatase</fullName>
    </submittedName>
</protein>
<dbReference type="Gene3D" id="3.90.190.10">
    <property type="entry name" value="Protein tyrosine phosphatase superfamily"/>
    <property type="match status" value="2"/>
</dbReference>
<dbReference type="GO" id="GO:0005634">
    <property type="term" value="C:nucleus"/>
    <property type="evidence" value="ECO:0007669"/>
    <property type="project" value="GOC"/>
</dbReference>
<accession>A0AA38H494</accession>
<dbReference type="FunFam" id="3.90.190.10:FF:000095">
    <property type="entry name" value="Unplaced genomic scaffold supercont1.9, whole genome shotgun sequence"/>
    <property type="match status" value="1"/>
</dbReference>
<proteinExistence type="predicted"/>
<dbReference type="InterPro" id="IPR047949">
    <property type="entry name" value="PPS1_DSP"/>
</dbReference>
<feature type="compositionally biased region" description="Basic and acidic residues" evidence="4">
    <location>
        <begin position="309"/>
        <end position="322"/>
    </location>
</feature>
<feature type="compositionally biased region" description="Low complexity" evidence="4">
    <location>
        <begin position="323"/>
        <end position="337"/>
    </location>
</feature>
<dbReference type="PANTHER" id="PTHR47550">
    <property type="entry name" value="DUAL SPECIFICITY PROTEIN PHOSPHATASE PPS1"/>
    <property type="match status" value="1"/>
</dbReference>
<feature type="coiled-coil region" evidence="3">
    <location>
        <begin position="1094"/>
        <end position="1128"/>
    </location>
</feature>
<organism evidence="7 8">
    <name type="scientific">Dioszegia hungarica</name>
    <dbReference type="NCBI Taxonomy" id="4972"/>
    <lineage>
        <taxon>Eukaryota</taxon>
        <taxon>Fungi</taxon>
        <taxon>Dikarya</taxon>
        <taxon>Basidiomycota</taxon>
        <taxon>Agaricomycotina</taxon>
        <taxon>Tremellomycetes</taxon>
        <taxon>Tremellales</taxon>
        <taxon>Bulleribasidiaceae</taxon>
        <taxon>Dioszegia</taxon>
    </lineage>
</organism>
<dbReference type="SUPFAM" id="SSF52799">
    <property type="entry name" value="(Phosphotyrosine protein) phosphatases II"/>
    <property type="match status" value="2"/>
</dbReference>
<dbReference type="InterPro" id="IPR016130">
    <property type="entry name" value="Tyr_Pase_AS"/>
</dbReference>